<evidence type="ECO:0008006" key="3">
    <source>
        <dbReference type="Google" id="ProtNLM"/>
    </source>
</evidence>
<proteinExistence type="predicted"/>
<evidence type="ECO:0000313" key="2">
    <source>
        <dbReference type="Proteomes" id="UP001484535"/>
    </source>
</evidence>
<gene>
    <name evidence="1" type="ORF">ABDJ38_15670</name>
</gene>
<dbReference type="EMBL" id="JBDLBR010000006">
    <property type="protein sequence ID" value="MEN7538617.1"/>
    <property type="molecule type" value="Genomic_DNA"/>
</dbReference>
<comment type="caution">
    <text evidence="1">The sequence shown here is derived from an EMBL/GenBank/DDBJ whole genome shotgun (WGS) entry which is preliminary data.</text>
</comment>
<evidence type="ECO:0000313" key="1">
    <source>
        <dbReference type="EMBL" id="MEN7538617.1"/>
    </source>
</evidence>
<sequence length="87" mass="9860">MLKTIETGMTIMAAPMIYKVDGVQYFAVQAGRDKLRAGLCRRICQWQLPNSMPRWDDLLNACVAALQQTQDVTLMSQILRQADIWAS</sequence>
<dbReference type="SUPFAM" id="SSF50998">
    <property type="entry name" value="Quinoprotein alcohol dehydrogenase-like"/>
    <property type="match status" value="1"/>
</dbReference>
<dbReference type="RefSeq" id="WP_346786073.1">
    <property type="nucleotide sequence ID" value="NZ_JBDLBR010000006.1"/>
</dbReference>
<accession>A0ABV0D0H0</accession>
<keyword evidence="2" id="KW-1185">Reference proteome</keyword>
<reference evidence="1 2" key="1">
    <citation type="submission" date="2024-05" db="EMBL/GenBank/DDBJ databases">
        <authorList>
            <person name="Park S."/>
        </authorList>
    </citation>
    <scope>NUCLEOTIDE SEQUENCE [LARGE SCALE GENOMIC DNA]</scope>
    <source>
        <strain evidence="1 2">DGU5</strain>
    </source>
</reference>
<organism evidence="1 2">
    <name type="scientific">Aurantiacibacter flavus</name>
    <dbReference type="NCBI Taxonomy" id="3145232"/>
    <lineage>
        <taxon>Bacteria</taxon>
        <taxon>Pseudomonadati</taxon>
        <taxon>Pseudomonadota</taxon>
        <taxon>Alphaproteobacteria</taxon>
        <taxon>Sphingomonadales</taxon>
        <taxon>Erythrobacteraceae</taxon>
        <taxon>Aurantiacibacter</taxon>
    </lineage>
</organism>
<protein>
    <recommendedName>
        <fullName evidence="3">DUF982 domain-containing protein</fullName>
    </recommendedName>
</protein>
<dbReference type="InterPro" id="IPR011047">
    <property type="entry name" value="Quinoprotein_ADH-like_sf"/>
</dbReference>
<dbReference type="Proteomes" id="UP001484535">
    <property type="component" value="Unassembled WGS sequence"/>
</dbReference>
<name>A0ABV0D0H0_9SPHN</name>